<name>A0AAE1AIP9_9GAST</name>
<reference evidence="1" key="1">
    <citation type="journal article" date="2023" name="G3 (Bethesda)">
        <title>A reference genome for the long-term kleptoplast-retaining sea slug Elysia crispata morphotype clarki.</title>
        <authorList>
            <person name="Eastman K.E."/>
            <person name="Pendleton A.L."/>
            <person name="Shaikh M.A."/>
            <person name="Suttiyut T."/>
            <person name="Ogas R."/>
            <person name="Tomko P."/>
            <person name="Gavelis G."/>
            <person name="Widhalm J.R."/>
            <person name="Wisecaver J.H."/>
        </authorList>
    </citation>
    <scope>NUCLEOTIDE SEQUENCE</scope>
    <source>
        <strain evidence="1">ECLA1</strain>
    </source>
</reference>
<dbReference type="EMBL" id="JAWDGP010001763">
    <property type="protein sequence ID" value="KAK3788407.1"/>
    <property type="molecule type" value="Genomic_DNA"/>
</dbReference>
<organism evidence="1 2">
    <name type="scientific">Elysia crispata</name>
    <name type="common">lettuce slug</name>
    <dbReference type="NCBI Taxonomy" id="231223"/>
    <lineage>
        <taxon>Eukaryota</taxon>
        <taxon>Metazoa</taxon>
        <taxon>Spiralia</taxon>
        <taxon>Lophotrochozoa</taxon>
        <taxon>Mollusca</taxon>
        <taxon>Gastropoda</taxon>
        <taxon>Heterobranchia</taxon>
        <taxon>Euthyneura</taxon>
        <taxon>Panpulmonata</taxon>
        <taxon>Sacoglossa</taxon>
        <taxon>Placobranchoidea</taxon>
        <taxon>Plakobranchidae</taxon>
        <taxon>Elysia</taxon>
    </lineage>
</organism>
<keyword evidence="2" id="KW-1185">Reference proteome</keyword>
<dbReference type="Proteomes" id="UP001283361">
    <property type="component" value="Unassembled WGS sequence"/>
</dbReference>
<proteinExistence type="predicted"/>
<protein>
    <submittedName>
        <fullName evidence="1">Uncharacterized protein</fullName>
    </submittedName>
</protein>
<evidence type="ECO:0000313" key="2">
    <source>
        <dbReference type="Proteomes" id="UP001283361"/>
    </source>
</evidence>
<sequence length="108" mass="11728">MDTLRKANNSQSAPAGSLHAPSFISIKKSNVVYKRIESKVSTLIPDAISSSVSHQPIPIIITIAQAVGRKLKAFACVFIYLRSGVHARWNVGMHVSIELSSRTGLENL</sequence>
<dbReference type="AlphaFoldDB" id="A0AAE1AIP9"/>
<gene>
    <name evidence="1" type="ORF">RRG08_012586</name>
</gene>
<accession>A0AAE1AIP9</accession>
<evidence type="ECO:0000313" key="1">
    <source>
        <dbReference type="EMBL" id="KAK3788407.1"/>
    </source>
</evidence>
<comment type="caution">
    <text evidence="1">The sequence shown here is derived from an EMBL/GenBank/DDBJ whole genome shotgun (WGS) entry which is preliminary data.</text>
</comment>